<accession>A0A1C7IE26</accession>
<dbReference type="InterPro" id="IPR005247">
    <property type="entry name" value="YbhB_YbcL/LppC-like"/>
</dbReference>
<evidence type="ECO:0000313" key="1">
    <source>
        <dbReference type="EMBL" id="ANU76452.1"/>
    </source>
</evidence>
<dbReference type="AlphaFoldDB" id="A0A1C7IE26"/>
<proteinExistence type="predicted"/>
<dbReference type="SUPFAM" id="SSF49777">
    <property type="entry name" value="PEBP-like"/>
    <property type="match status" value="1"/>
</dbReference>
<dbReference type="KEGG" id="byl:A4V09_12145"/>
<protein>
    <submittedName>
        <fullName evidence="1">Phosphatidylethanolamine-binding protein</fullName>
    </submittedName>
</protein>
<dbReference type="STRING" id="1796616.A4V09_12145"/>
<dbReference type="InterPro" id="IPR008914">
    <property type="entry name" value="PEBP"/>
</dbReference>
<evidence type="ECO:0000313" key="2">
    <source>
        <dbReference type="Proteomes" id="UP000092574"/>
    </source>
</evidence>
<dbReference type="OrthoDB" id="9797506at2"/>
<dbReference type="PANTHER" id="PTHR30289">
    <property type="entry name" value="UNCHARACTERIZED PROTEIN YBCL-RELATED"/>
    <property type="match status" value="1"/>
</dbReference>
<dbReference type="EMBL" id="CP015405">
    <property type="protein sequence ID" value="ANU76452.1"/>
    <property type="molecule type" value="Genomic_DNA"/>
</dbReference>
<dbReference type="RefSeq" id="WP_065542617.1">
    <property type="nucleotide sequence ID" value="NZ_CP015405.2"/>
</dbReference>
<gene>
    <name evidence="1" type="ORF">A4V09_12145</name>
</gene>
<organism evidence="1 2">
    <name type="scientific">Blautia pseudococcoides</name>
    <dbReference type="NCBI Taxonomy" id="1796616"/>
    <lineage>
        <taxon>Bacteria</taxon>
        <taxon>Bacillati</taxon>
        <taxon>Bacillota</taxon>
        <taxon>Clostridia</taxon>
        <taxon>Lachnospirales</taxon>
        <taxon>Lachnospiraceae</taxon>
        <taxon>Blautia</taxon>
    </lineage>
</organism>
<dbReference type="CDD" id="cd00865">
    <property type="entry name" value="PEBP_bact_arch"/>
    <property type="match status" value="1"/>
</dbReference>
<name>A0A1C7IE26_9FIRM</name>
<reference evidence="1" key="1">
    <citation type="submission" date="2017-04" db="EMBL/GenBank/DDBJ databases">
        <title>Complete Genome Sequences of Twelve Strains of a Stable Defined Moderately Diverse Mouse Microbiota 2 (sDMDMm2).</title>
        <authorList>
            <person name="Uchimura Y."/>
            <person name="Wyss M."/>
            <person name="Brugiroux S."/>
            <person name="Limenitakis J.P."/>
            <person name="Stecher B."/>
            <person name="McCoy K.D."/>
            <person name="Macpherson A.J."/>
        </authorList>
    </citation>
    <scope>NUCLEOTIDE SEQUENCE</scope>
    <source>
        <strain evidence="1">YL58</strain>
    </source>
</reference>
<dbReference type="InterPro" id="IPR036610">
    <property type="entry name" value="PEBP-like_sf"/>
</dbReference>
<keyword evidence="2" id="KW-1185">Reference proteome</keyword>
<sequence length="161" mass="18447">MKNSDSILQITSEAFSDEGYMPKRYTGFGEDVSPPFCLLNLSPKAVSVAIIMNDLDIPMVKEYTHWLIWNIPPQKQIPENIPYGPVVQELGNAVQGTAYGKNRYRGPKQPIFIRNTHRYVFRIYTLDCFLKLRKDAGRKELLDAIKGHVIQEGSITGRYKR</sequence>
<dbReference type="Gene3D" id="3.90.280.10">
    <property type="entry name" value="PEBP-like"/>
    <property type="match status" value="1"/>
</dbReference>
<dbReference type="PANTHER" id="PTHR30289:SF1">
    <property type="entry name" value="PEBP (PHOSPHATIDYLETHANOLAMINE-BINDING PROTEIN) FAMILY PROTEIN"/>
    <property type="match status" value="1"/>
</dbReference>
<dbReference type="NCBIfam" id="TIGR00481">
    <property type="entry name" value="YbhB/YbcL family Raf kinase inhibitor-like protein"/>
    <property type="match status" value="1"/>
</dbReference>
<dbReference type="Pfam" id="PF01161">
    <property type="entry name" value="PBP"/>
    <property type="match status" value="1"/>
</dbReference>
<dbReference type="Proteomes" id="UP000092574">
    <property type="component" value="Chromosome"/>
</dbReference>